<sequence>VAISLLEMIQLPSRRNDSGPLPPFERYDPVPLPVICDGLKATISPKSTALLSVLLDRLDGLVNTKDLESADIIFAQQSIMETLLHFTQSPSQLQIDVLVKLIQALALVANLAPLSTDSILHHLMPIVISTGSFLSPRDDVYSVKVGEKYSRKEELFMAEFMVPVCLLLVEIDTPSDGNNRRQESRTDLAVQILRSQPFESRMIRISDLLEAIVLEILSHPPQDSTFIASLREDSNVGVDIRTTNIIELVDKVLHLSNDTTRPEPTEASQRILSALLRLLANVNSRPSTIELQSLRELLVTTLSSALRVVSAPTMISTCIQLLRTHDNELQIELYKLISSRVQDIDLQIRESLTADMRLIIVNIKETLATSQDGHLCTAALMALTTLARSSCPPELSTLTEVVPAVIDKLLISPRTSISALESLWYVLLHLRLAIVAEDVAAIASLLLILLESTSSFWTSIDSQHLISFCINSARIIDPDNAVSSLGKFASKRLPTSTLLAAIVDLWKNRKENLLHGVDANEQLFSLLRQVIKAGDRVGEWNNWIGSQTTNINKVSIADGAPSIQAFLELVVKLNETSFKPLYRILFDWAWYIGDGLDGLYEFRARAFCQVMKSLTSLLKALITPYLSNLLEISPEILSRWTETAGLTNFELWKSFLQLLVQTTTIDDNGLWRDEHIRKLIPSLVQQIRFIASWQRPWMLDQVCEVFGAVGITIHDITLLRMLLIETLLITREDEAAIQKCALECVHSLWLANSHRTSSWKVEIMPFLHECAEAENDE</sequence>
<protein>
    <submittedName>
        <fullName evidence="1">1431_t:CDS:1</fullName>
    </submittedName>
</protein>
<evidence type="ECO:0000313" key="2">
    <source>
        <dbReference type="Proteomes" id="UP000789525"/>
    </source>
</evidence>
<feature type="non-terminal residue" evidence="1">
    <location>
        <position position="1"/>
    </location>
</feature>
<reference evidence="1" key="1">
    <citation type="submission" date="2021-06" db="EMBL/GenBank/DDBJ databases">
        <authorList>
            <person name="Kallberg Y."/>
            <person name="Tangrot J."/>
            <person name="Rosling A."/>
        </authorList>
    </citation>
    <scope>NUCLEOTIDE SEQUENCE</scope>
    <source>
        <strain evidence="1">CL356</strain>
    </source>
</reference>
<feature type="non-terminal residue" evidence="1">
    <location>
        <position position="777"/>
    </location>
</feature>
<keyword evidence="2" id="KW-1185">Reference proteome</keyword>
<comment type="caution">
    <text evidence="1">The sequence shown here is derived from an EMBL/GenBank/DDBJ whole genome shotgun (WGS) entry which is preliminary data.</text>
</comment>
<organism evidence="1 2">
    <name type="scientific">Acaulospora colombiana</name>
    <dbReference type="NCBI Taxonomy" id="27376"/>
    <lineage>
        <taxon>Eukaryota</taxon>
        <taxon>Fungi</taxon>
        <taxon>Fungi incertae sedis</taxon>
        <taxon>Mucoromycota</taxon>
        <taxon>Glomeromycotina</taxon>
        <taxon>Glomeromycetes</taxon>
        <taxon>Diversisporales</taxon>
        <taxon>Acaulosporaceae</taxon>
        <taxon>Acaulospora</taxon>
    </lineage>
</organism>
<dbReference type="Proteomes" id="UP000789525">
    <property type="component" value="Unassembled WGS sequence"/>
</dbReference>
<gene>
    <name evidence="1" type="ORF">ACOLOM_LOCUS8856</name>
</gene>
<dbReference type="EMBL" id="CAJVPT010024031">
    <property type="protein sequence ID" value="CAG8668421.1"/>
    <property type="molecule type" value="Genomic_DNA"/>
</dbReference>
<name>A0ACA9NPT8_9GLOM</name>
<accession>A0ACA9NPT8</accession>
<evidence type="ECO:0000313" key="1">
    <source>
        <dbReference type="EMBL" id="CAG8668421.1"/>
    </source>
</evidence>
<proteinExistence type="predicted"/>